<dbReference type="AlphaFoldDB" id="A0A6L2JQ83"/>
<accession>A0A6L2JQ83</accession>
<protein>
    <submittedName>
        <fullName evidence="2">UBN2 domain-containing protein</fullName>
    </submittedName>
</protein>
<gene>
    <name evidence="2" type="ORF">Tci_011216</name>
</gene>
<proteinExistence type="predicted"/>
<sequence>MTLYNALPRKEYERVLCKTATKVCNTVIVTHQDNLQVNYCKIDLPTHQYEKFLILSEENIDSGFTQLFAIVISLISLDQDYSSKNHVRKASKTTKENVKSLALKAKFIREQTIDDSDSKKRKGAGNRFGNKGAESSRQKRECYNYGKKDTLLVNARSPRRTMLLSEELEAIVKMTMNHKRMQLVSWRLTHKGFSLNVIYD</sequence>
<evidence type="ECO:0000313" key="2">
    <source>
        <dbReference type="EMBL" id="GEU39238.1"/>
    </source>
</evidence>
<reference evidence="2" key="1">
    <citation type="journal article" date="2019" name="Sci. Rep.">
        <title>Draft genome of Tanacetum cinerariifolium, the natural source of mosquito coil.</title>
        <authorList>
            <person name="Yamashiro T."/>
            <person name="Shiraishi A."/>
            <person name="Satake H."/>
            <person name="Nakayama K."/>
        </authorList>
    </citation>
    <scope>NUCLEOTIDE SEQUENCE</scope>
</reference>
<evidence type="ECO:0000256" key="1">
    <source>
        <dbReference type="SAM" id="MobiDB-lite"/>
    </source>
</evidence>
<name>A0A6L2JQ83_TANCI</name>
<feature type="region of interest" description="Disordered" evidence="1">
    <location>
        <begin position="114"/>
        <end position="140"/>
    </location>
</feature>
<organism evidence="2">
    <name type="scientific">Tanacetum cinerariifolium</name>
    <name type="common">Dalmatian daisy</name>
    <name type="synonym">Chrysanthemum cinerariifolium</name>
    <dbReference type="NCBI Taxonomy" id="118510"/>
    <lineage>
        <taxon>Eukaryota</taxon>
        <taxon>Viridiplantae</taxon>
        <taxon>Streptophyta</taxon>
        <taxon>Embryophyta</taxon>
        <taxon>Tracheophyta</taxon>
        <taxon>Spermatophyta</taxon>
        <taxon>Magnoliopsida</taxon>
        <taxon>eudicotyledons</taxon>
        <taxon>Gunneridae</taxon>
        <taxon>Pentapetalae</taxon>
        <taxon>asterids</taxon>
        <taxon>campanulids</taxon>
        <taxon>Asterales</taxon>
        <taxon>Asteraceae</taxon>
        <taxon>Asteroideae</taxon>
        <taxon>Anthemideae</taxon>
        <taxon>Anthemidinae</taxon>
        <taxon>Tanacetum</taxon>
    </lineage>
</organism>
<comment type="caution">
    <text evidence="2">The sequence shown here is derived from an EMBL/GenBank/DDBJ whole genome shotgun (WGS) entry which is preliminary data.</text>
</comment>
<dbReference type="EMBL" id="BKCJ010001147">
    <property type="protein sequence ID" value="GEU39238.1"/>
    <property type="molecule type" value="Genomic_DNA"/>
</dbReference>